<evidence type="ECO:0000313" key="3">
    <source>
        <dbReference type="Proteomes" id="UP001165444"/>
    </source>
</evidence>
<organism evidence="2 3">
    <name type="scientific">Parabacteroides faecalis</name>
    <dbReference type="NCBI Taxonomy" id="2924040"/>
    <lineage>
        <taxon>Bacteria</taxon>
        <taxon>Pseudomonadati</taxon>
        <taxon>Bacteroidota</taxon>
        <taxon>Bacteroidia</taxon>
        <taxon>Bacteroidales</taxon>
        <taxon>Tannerellaceae</taxon>
        <taxon>Parabacteroides</taxon>
    </lineage>
</organism>
<reference evidence="2 3" key="1">
    <citation type="submission" date="2022-03" db="EMBL/GenBank/DDBJ databases">
        <title>Parabacteroides sp. nov. isolated from swine feces.</title>
        <authorList>
            <person name="Bak J.E."/>
        </authorList>
    </citation>
    <scope>NUCLEOTIDE SEQUENCE [LARGE SCALE GENOMIC DNA]</scope>
    <source>
        <strain evidence="2 3">AGMB00274</strain>
    </source>
</reference>
<comment type="caution">
    <text evidence="2">The sequence shown here is derived from an EMBL/GenBank/DDBJ whole genome shotgun (WGS) entry which is preliminary data.</text>
</comment>
<protein>
    <recommendedName>
        <fullName evidence="4">Transmembrane protein</fullName>
    </recommendedName>
</protein>
<dbReference type="Proteomes" id="UP001165444">
    <property type="component" value="Unassembled WGS sequence"/>
</dbReference>
<keyword evidence="3" id="KW-1185">Reference proteome</keyword>
<proteinExistence type="predicted"/>
<keyword evidence="1" id="KW-0812">Transmembrane</keyword>
<sequence length="142" mass="16647">MPYRVSRETLLLLAGLFWTLAGVNVLRLGIRYWMDNPGYFLFKLSEMLVIFFVFLGFIFQNLYRKHTLRIIHKPEKNPVFSFFDGKSWLVVGVMISLGVCVRLFQLLPGSFIAVFYTGLALALIITGCRFLFSWWCCRKRME</sequence>
<name>A0ABT0C021_9BACT</name>
<feature type="transmembrane region" description="Helical" evidence="1">
    <location>
        <begin position="39"/>
        <end position="59"/>
    </location>
</feature>
<evidence type="ECO:0000256" key="1">
    <source>
        <dbReference type="SAM" id="Phobius"/>
    </source>
</evidence>
<dbReference type="RefSeq" id="WP_243324252.1">
    <property type="nucleotide sequence ID" value="NZ_JAKZMM010000013.1"/>
</dbReference>
<keyword evidence="1" id="KW-1133">Transmembrane helix</keyword>
<feature type="transmembrane region" description="Helical" evidence="1">
    <location>
        <begin position="110"/>
        <end position="132"/>
    </location>
</feature>
<accession>A0ABT0C021</accession>
<evidence type="ECO:0000313" key="2">
    <source>
        <dbReference type="EMBL" id="MCJ2380353.1"/>
    </source>
</evidence>
<evidence type="ECO:0008006" key="4">
    <source>
        <dbReference type="Google" id="ProtNLM"/>
    </source>
</evidence>
<gene>
    <name evidence="2" type="ORF">MUN53_06970</name>
</gene>
<dbReference type="EMBL" id="JAKZMM010000013">
    <property type="protein sequence ID" value="MCJ2380353.1"/>
    <property type="molecule type" value="Genomic_DNA"/>
</dbReference>
<feature type="transmembrane region" description="Helical" evidence="1">
    <location>
        <begin position="79"/>
        <end position="104"/>
    </location>
</feature>
<keyword evidence="1" id="KW-0472">Membrane</keyword>